<protein>
    <submittedName>
        <fullName evidence="2">Uncharacterized protein</fullName>
    </submittedName>
</protein>
<dbReference type="Proteomes" id="UP000736787">
    <property type="component" value="Unassembled WGS sequence"/>
</dbReference>
<dbReference type="EMBL" id="RCMK01000580">
    <property type="protein sequence ID" value="KAG2920854.1"/>
    <property type="molecule type" value="Genomic_DNA"/>
</dbReference>
<evidence type="ECO:0000313" key="3">
    <source>
        <dbReference type="Proteomes" id="UP000736787"/>
    </source>
</evidence>
<evidence type="ECO:0000256" key="1">
    <source>
        <dbReference type="SAM" id="MobiDB-lite"/>
    </source>
</evidence>
<evidence type="ECO:0000313" key="2">
    <source>
        <dbReference type="EMBL" id="KAG2920854.1"/>
    </source>
</evidence>
<feature type="region of interest" description="Disordered" evidence="1">
    <location>
        <begin position="60"/>
        <end position="125"/>
    </location>
</feature>
<feature type="compositionally biased region" description="Acidic residues" evidence="1">
    <location>
        <begin position="74"/>
        <end position="88"/>
    </location>
</feature>
<sequence length="125" mass="13817">MSSTLEPTAQDIGHSARKTNDTVCEQEEKGEVAVVDEVAEFNMYDSDRFISAVAKCVWTQEPDSDDPNHCSTESENDELDEVDTEEYITEVMNNELKLPSGSGEDLDDSDYSKMSPTKTGPLAKT</sequence>
<accession>A0A8T1CG11</accession>
<proteinExistence type="predicted"/>
<comment type="caution">
    <text evidence="2">The sequence shown here is derived from an EMBL/GenBank/DDBJ whole genome shotgun (WGS) entry which is preliminary data.</text>
</comment>
<dbReference type="VEuPathDB" id="FungiDB:PC110_g22522"/>
<organism evidence="2 3">
    <name type="scientific">Phytophthora cactorum</name>
    <dbReference type="NCBI Taxonomy" id="29920"/>
    <lineage>
        <taxon>Eukaryota</taxon>
        <taxon>Sar</taxon>
        <taxon>Stramenopiles</taxon>
        <taxon>Oomycota</taxon>
        <taxon>Peronosporomycetes</taxon>
        <taxon>Peronosporales</taxon>
        <taxon>Peronosporaceae</taxon>
        <taxon>Phytophthora</taxon>
    </lineage>
</organism>
<feature type="region of interest" description="Disordered" evidence="1">
    <location>
        <begin position="1"/>
        <end position="25"/>
    </location>
</feature>
<reference evidence="2" key="1">
    <citation type="submission" date="2018-10" db="EMBL/GenBank/DDBJ databases">
        <title>Effector identification in a new, highly contiguous assembly of the strawberry crown rot pathogen Phytophthora cactorum.</title>
        <authorList>
            <person name="Armitage A.D."/>
            <person name="Nellist C.F."/>
            <person name="Bates H."/>
            <person name="Vickerstaff R.J."/>
            <person name="Harrison R.J."/>
        </authorList>
    </citation>
    <scope>NUCLEOTIDE SEQUENCE</scope>
    <source>
        <strain evidence="2">4040</strain>
    </source>
</reference>
<name>A0A8T1CG11_9STRA</name>
<gene>
    <name evidence="2" type="ORF">PC117_g16393</name>
</gene>
<dbReference type="AlphaFoldDB" id="A0A8T1CG11"/>